<protein>
    <recommendedName>
        <fullName evidence="3">Ricin B lectin domain-containing protein</fullName>
    </recommendedName>
</protein>
<dbReference type="InterPro" id="IPR035992">
    <property type="entry name" value="Ricin_B-like_lectins"/>
</dbReference>
<dbReference type="Proteomes" id="UP000322159">
    <property type="component" value="Chromosome"/>
</dbReference>
<dbReference type="EMBL" id="CP043504">
    <property type="protein sequence ID" value="QEO10530.1"/>
    <property type="molecule type" value="Genomic_DNA"/>
</dbReference>
<accession>A0A5C1YAA1</accession>
<reference evidence="1 2" key="1">
    <citation type="submission" date="2019-09" db="EMBL/GenBank/DDBJ databases">
        <title>Genome sequencing of strain KACC 19322.</title>
        <authorList>
            <person name="Heo J."/>
            <person name="Kim S.-J."/>
            <person name="Kim J.-S."/>
            <person name="Hong S.-B."/>
            <person name="Kwon S.-W."/>
        </authorList>
    </citation>
    <scope>NUCLEOTIDE SEQUENCE [LARGE SCALE GENOMIC DNA]</scope>
    <source>
        <strain evidence="1 2">KACC 19322</strain>
    </source>
</reference>
<dbReference type="AlphaFoldDB" id="A0A5C1YAA1"/>
<gene>
    <name evidence="1" type="ORF">FLP23_11280</name>
</gene>
<proteinExistence type="predicted"/>
<dbReference type="Gene3D" id="2.80.10.50">
    <property type="match status" value="1"/>
</dbReference>
<evidence type="ECO:0000313" key="1">
    <source>
        <dbReference type="EMBL" id="QEO10530.1"/>
    </source>
</evidence>
<dbReference type="KEGG" id="lyk:FLP23_11280"/>
<name>A0A5C1YAA1_9MICO</name>
<sequence length="465" mass="47886">MMSRAVKRRTPRERRRLRTRLRLSAVAGAVALISVIGSGAAWAAWTANDSAGSTATAATVGVTHAFATTPTLPVTYNATTTVAVGTVTVTNTSSRTGSYSLVLSATSASATLRGAVAVEIGTAASCTTGATLTNSTTGTFAAPITKSGTITAGQVLTFCVRTTMTAANVTANAGASLAATVQTGVTVGTWTSNAATNLAFAQSVAAATGFVSHEANRYQIFNQGQCIGTRWNQYDDLSRGAIAGDCNNEQTSQWRLFDVAGHADTKYIARAYNTGANPGARWNVVSGTNINLTTASDVAAQRWTITQRPDGLYRFVSGFAPGTQCLQVQANNRLALATCDNALASQGFSFTLVANAAPAPVTLTCSAQNGSNWVQYSWSVLTGYQAEVSYKVYVGGIFIGDHTNGWDTKVNLYTPGGGALAIPVGTLGAGPKTLEIYQSVGGATPTLTGTATIIIAAGTNYISCG</sequence>
<dbReference type="SUPFAM" id="SSF50370">
    <property type="entry name" value="Ricin B-like lectins"/>
    <property type="match status" value="1"/>
</dbReference>
<keyword evidence="2" id="KW-1185">Reference proteome</keyword>
<dbReference type="OrthoDB" id="177947at2"/>
<evidence type="ECO:0000313" key="2">
    <source>
        <dbReference type="Proteomes" id="UP000322159"/>
    </source>
</evidence>
<evidence type="ECO:0008006" key="3">
    <source>
        <dbReference type="Google" id="ProtNLM"/>
    </source>
</evidence>
<organism evidence="1 2">
    <name type="scientific">Protaetiibacter larvae</name>
    <dbReference type="NCBI Taxonomy" id="2592654"/>
    <lineage>
        <taxon>Bacteria</taxon>
        <taxon>Bacillati</taxon>
        <taxon>Actinomycetota</taxon>
        <taxon>Actinomycetes</taxon>
        <taxon>Micrococcales</taxon>
        <taxon>Microbacteriaceae</taxon>
        <taxon>Protaetiibacter</taxon>
    </lineage>
</organism>